<reference evidence="1 2" key="1">
    <citation type="submission" date="2015-10" db="EMBL/GenBank/DDBJ databases">
        <authorList>
            <person name="Gilbert D.G."/>
        </authorList>
    </citation>
    <scope>NUCLEOTIDE SEQUENCE [LARGE SCALE GENOMIC DNA]</scope>
    <source>
        <strain evidence="1 2">ChDC F311</strain>
    </source>
</reference>
<sequence>MIFIAGNTPSSKNSKRIITITNKKTGKKTTRLINSEVTEKYIKTSKTDWILNKRKFLKMLENKEKPYRIELYFIRDSRRRFDYINAAQIIFDLMQEYGYIEDDDSTNIIPVFKGFEVDKARTGVEISVI</sequence>
<dbReference type="AlphaFoldDB" id="A0A0X3Y2V8"/>
<evidence type="ECO:0000313" key="2">
    <source>
        <dbReference type="Proteomes" id="UP000054800"/>
    </source>
</evidence>
<organism evidence="1 2">
    <name type="scientific">Fusobacterium nucleatum subsp. nucleatum</name>
    <dbReference type="NCBI Taxonomy" id="76856"/>
    <lineage>
        <taxon>Bacteria</taxon>
        <taxon>Fusobacteriati</taxon>
        <taxon>Fusobacteriota</taxon>
        <taxon>Fusobacteriia</taxon>
        <taxon>Fusobacteriales</taxon>
        <taxon>Fusobacteriaceae</taxon>
        <taxon>Fusobacterium</taxon>
    </lineage>
</organism>
<dbReference type="GO" id="GO:0006310">
    <property type="term" value="P:DNA recombination"/>
    <property type="evidence" value="ECO:0007669"/>
    <property type="project" value="InterPro"/>
</dbReference>
<dbReference type="InterPro" id="IPR036614">
    <property type="entry name" value="RusA-like_sf"/>
</dbReference>
<protein>
    <submittedName>
        <fullName evidence="1">Crossover junction endodeoxyribonuclease RusA</fullName>
    </submittedName>
</protein>
<dbReference type="Proteomes" id="UP000054800">
    <property type="component" value="Unassembled WGS sequence"/>
</dbReference>
<accession>A0A0X3Y2V8</accession>
<gene>
    <name evidence="1" type="ORF">RO03_07425</name>
</gene>
<dbReference type="SUPFAM" id="SSF103084">
    <property type="entry name" value="Holliday junction resolvase RusA"/>
    <property type="match status" value="1"/>
</dbReference>
<name>A0A0X3Y2V8_FUSNC</name>
<comment type="caution">
    <text evidence="1">The sequence shown here is derived from an EMBL/GenBank/DDBJ whole genome shotgun (WGS) entry which is preliminary data.</text>
</comment>
<dbReference type="GO" id="GO:0000287">
    <property type="term" value="F:magnesium ion binding"/>
    <property type="evidence" value="ECO:0007669"/>
    <property type="project" value="InterPro"/>
</dbReference>
<dbReference type="RefSeq" id="WP_059222875.1">
    <property type="nucleotide sequence ID" value="NZ_LMVH01000001.1"/>
</dbReference>
<evidence type="ECO:0000313" key="1">
    <source>
        <dbReference type="EMBL" id="KUL99339.1"/>
    </source>
</evidence>
<dbReference type="EMBL" id="LMVH01000001">
    <property type="protein sequence ID" value="KUL99339.1"/>
    <property type="molecule type" value="Genomic_DNA"/>
</dbReference>
<dbReference type="OrthoDB" id="92884at2"/>
<dbReference type="Gene3D" id="3.30.1330.70">
    <property type="entry name" value="Holliday junction resolvase RusA"/>
    <property type="match status" value="1"/>
</dbReference>
<dbReference type="GO" id="GO:0006281">
    <property type="term" value="P:DNA repair"/>
    <property type="evidence" value="ECO:0007669"/>
    <property type="project" value="InterPro"/>
</dbReference>
<proteinExistence type="predicted"/>